<dbReference type="Pfam" id="PF04542">
    <property type="entry name" value="Sigma70_r2"/>
    <property type="match status" value="1"/>
</dbReference>
<dbReference type="PANTHER" id="PTHR43133">
    <property type="entry name" value="RNA POLYMERASE ECF-TYPE SIGMA FACTO"/>
    <property type="match status" value="1"/>
</dbReference>
<dbReference type="InterPro" id="IPR013249">
    <property type="entry name" value="RNA_pol_sigma70_r4_t2"/>
</dbReference>
<dbReference type="InterPro" id="IPR007627">
    <property type="entry name" value="RNA_pol_sigma70_r2"/>
</dbReference>
<gene>
    <name evidence="9" type="primary">ylaC</name>
    <name evidence="9" type="ORF">Pla8534_43230</name>
</gene>
<dbReference type="GO" id="GO:0016987">
    <property type="term" value="F:sigma factor activity"/>
    <property type="evidence" value="ECO:0007669"/>
    <property type="project" value="UniProtKB-KW"/>
</dbReference>
<dbReference type="InterPro" id="IPR013324">
    <property type="entry name" value="RNA_pol_sigma_r3/r4-like"/>
</dbReference>
<evidence type="ECO:0000259" key="7">
    <source>
        <dbReference type="Pfam" id="PF04542"/>
    </source>
</evidence>
<feature type="domain" description="RNA polymerase sigma factor 70 region 4 type 2" evidence="8">
    <location>
        <begin position="130"/>
        <end position="182"/>
    </location>
</feature>
<dbReference type="InterPro" id="IPR000838">
    <property type="entry name" value="RNA_pol_sigma70_ECF_CS"/>
</dbReference>
<evidence type="ECO:0000259" key="8">
    <source>
        <dbReference type="Pfam" id="PF08281"/>
    </source>
</evidence>
<dbReference type="InterPro" id="IPR014284">
    <property type="entry name" value="RNA_pol_sigma-70_dom"/>
</dbReference>
<accession>A0A518DXE0</accession>
<dbReference type="PANTHER" id="PTHR43133:SF8">
    <property type="entry name" value="RNA POLYMERASE SIGMA FACTOR HI_1459-RELATED"/>
    <property type="match status" value="1"/>
</dbReference>
<dbReference type="Gene3D" id="1.10.1740.10">
    <property type="match status" value="1"/>
</dbReference>
<dbReference type="Pfam" id="PF08281">
    <property type="entry name" value="Sigma70_r4_2"/>
    <property type="match status" value="1"/>
</dbReference>
<dbReference type="SUPFAM" id="SSF88946">
    <property type="entry name" value="Sigma2 domain of RNA polymerase sigma factors"/>
    <property type="match status" value="1"/>
</dbReference>
<dbReference type="GO" id="GO:0006352">
    <property type="term" value="P:DNA-templated transcription initiation"/>
    <property type="evidence" value="ECO:0007669"/>
    <property type="project" value="InterPro"/>
</dbReference>
<dbReference type="AlphaFoldDB" id="A0A518DXE0"/>
<dbReference type="NCBIfam" id="TIGR02937">
    <property type="entry name" value="sigma70-ECF"/>
    <property type="match status" value="1"/>
</dbReference>
<dbReference type="Gene3D" id="1.10.10.10">
    <property type="entry name" value="Winged helix-like DNA-binding domain superfamily/Winged helix DNA-binding domain"/>
    <property type="match status" value="1"/>
</dbReference>
<comment type="similarity">
    <text evidence="1 6">Belongs to the sigma-70 factor family. ECF subfamily.</text>
</comment>
<dbReference type="Proteomes" id="UP000317648">
    <property type="component" value="Chromosome"/>
</dbReference>
<evidence type="ECO:0000256" key="3">
    <source>
        <dbReference type="ARBA" id="ARBA00023082"/>
    </source>
</evidence>
<keyword evidence="10" id="KW-1185">Reference proteome</keyword>
<dbReference type="InterPro" id="IPR014289">
    <property type="entry name" value="RNA_pol_sigma-24-rel"/>
</dbReference>
<evidence type="ECO:0000256" key="1">
    <source>
        <dbReference type="ARBA" id="ARBA00010641"/>
    </source>
</evidence>
<evidence type="ECO:0000313" key="9">
    <source>
        <dbReference type="EMBL" id="QDU96502.1"/>
    </source>
</evidence>
<evidence type="ECO:0000256" key="2">
    <source>
        <dbReference type="ARBA" id="ARBA00023015"/>
    </source>
</evidence>
<organism evidence="9 10">
    <name type="scientific">Lignipirellula cremea</name>
    <dbReference type="NCBI Taxonomy" id="2528010"/>
    <lineage>
        <taxon>Bacteria</taxon>
        <taxon>Pseudomonadati</taxon>
        <taxon>Planctomycetota</taxon>
        <taxon>Planctomycetia</taxon>
        <taxon>Pirellulales</taxon>
        <taxon>Pirellulaceae</taxon>
        <taxon>Lignipirellula</taxon>
    </lineage>
</organism>
<keyword evidence="3 6" id="KW-0731">Sigma factor</keyword>
<keyword evidence="4 6" id="KW-0238">DNA-binding</keyword>
<evidence type="ECO:0000313" key="10">
    <source>
        <dbReference type="Proteomes" id="UP000317648"/>
    </source>
</evidence>
<proteinExistence type="inferred from homology"/>
<name>A0A518DXE0_9BACT</name>
<feature type="domain" description="RNA polymerase sigma-70 region 2" evidence="7">
    <location>
        <begin position="19"/>
        <end position="85"/>
    </location>
</feature>
<dbReference type="EMBL" id="CP036433">
    <property type="protein sequence ID" value="QDU96502.1"/>
    <property type="molecule type" value="Genomic_DNA"/>
</dbReference>
<dbReference type="SUPFAM" id="SSF88659">
    <property type="entry name" value="Sigma3 and sigma4 domains of RNA polymerase sigma factors"/>
    <property type="match status" value="1"/>
</dbReference>
<evidence type="ECO:0000256" key="5">
    <source>
        <dbReference type="ARBA" id="ARBA00023163"/>
    </source>
</evidence>
<sequence>MDDPNSAAPRTRLTPSAWVDRHGDTLFRYALSRLRDGESAEEVVQQTFLAALQHQSQFSGTGTEQAWLLGILKRKVIDFIRLRERTSSLTQQAEEDASDALFQADGHWKKEHHTLLSRPFDSLEREEFWQILQACLETLPVRQADVFVLREMEERATNEICKDLEISSSNLWVLLHRARLRLSFCMRNRWQSDTP</sequence>
<protein>
    <recommendedName>
        <fullName evidence="6">RNA polymerase sigma factor</fullName>
    </recommendedName>
</protein>
<evidence type="ECO:0000256" key="4">
    <source>
        <dbReference type="ARBA" id="ARBA00023125"/>
    </source>
</evidence>
<reference evidence="9 10" key="1">
    <citation type="submission" date="2019-02" db="EMBL/GenBank/DDBJ databases">
        <title>Deep-cultivation of Planctomycetes and their phenomic and genomic characterization uncovers novel biology.</title>
        <authorList>
            <person name="Wiegand S."/>
            <person name="Jogler M."/>
            <person name="Boedeker C."/>
            <person name="Pinto D."/>
            <person name="Vollmers J."/>
            <person name="Rivas-Marin E."/>
            <person name="Kohn T."/>
            <person name="Peeters S.H."/>
            <person name="Heuer A."/>
            <person name="Rast P."/>
            <person name="Oberbeckmann S."/>
            <person name="Bunk B."/>
            <person name="Jeske O."/>
            <person name="Meyerdierks A."/>
            <person name="Storesund J.E."/>
            <person name="Kallscheuer N."/>
            <person name="Luecker S."/>
            <person name="Lage O.M."/>
            <person name="Pohl T."/>
            <person name="Merkel B.J."/>
            <person name="Hornburger P."/>
            <person name="Mueller R.-W."/>
            <person name="Bruemmer F."/>
            <person name="Labrenz M."/>
            <person name="Spormann A.M."/>
            <person name="Op den Camp H."/>
            <person name="Overmann J."/>
            <person name="Amann R."/>
            <person name="Jetten M.S.M."/>
            <person name="Mascher T."/>
            <person name="Medema M.H."/>
            <person name="Devos D.P."/>
            <person name="Kaster A.-K."/>
            <person name="Ovreas L."/>
            <person name="Rohde M."/>
            <person name="Galperin M.Y."/>
            <person name="Jogler C."/>
        </authorList>
    </citation>
    <scope>NUCLEOTIDE SEQUENCE [LARGE SCALE GENOMIC DNA]</scope>
    <source>
        <strain evidence="9 10">Pla85_3_4</strain>
    </source>
</reference>
<dbReference type="OrthoDB" id="9803470at2"/>
<dbReference type="InterPro" id="IPR039425">
    <property type="entry name" value="RNA_pol_sigma-70-like"/>
</dbReference>
<dbReference type="PROSITE" id="PS01063">
    <property type="entry name" value="SIGMA70_ECF"/>
    <property type="match status" value="1"/>
</dbReference>
<keyword evidence="2 6" id="KW-0805">Transcription regulation</keyword>
<dbReference type="RefSeq" id="WP_145055126.1">
    <property type="nucleotide sequence ID" value="NZ_CP036433.1"/>
</dbReference>
<dbReference type="InterPro" id="IPR013325">
    <property type="entry name" value="RNA_pol_sigma_r2"/>
</dbReference>
<dbReference type="NCBIfam" id="TIGR02943">
    <property type="entry name" value="Sig70_famx1"/>
    <property type="match status" value="1"/>
</dbReference>
<keyword evidence="5 6" id="KW-0804">Transcription</keyword>
<dbReference type="GO" id="GO:0003677">
    <property type="term" value="F:DNA binding"/>
    <property type="evidence" value="ECO:0007669"/>
    <property type="project" value="UniProtKB-KW"/>
</dbReference>
<dbReference type="KEGG" id="lcre:Pla8534_43230"/>
<evidence type="ECO:0000256" key="6">
    <source>
        <dbReference type="RuleBase" id="RU000716"/>
    </source>
</evidence>
<dbReference type="InterPro" id="IPR036388">
    <property type="entry name" value="WH-like_DNA-bd_sf"/>
</dbReference>